<name>A0A6J5D5H9_9BURK</name>
<evidence type="ECO:0000313" key="1">
    <source>
        <dbReference type="EMBL" id="CAB3749173.1"/>
    </source>
</evidence>
<keyword evidence="1" id="KW-0328">Glycosyltransferase</keyword>
<dbReference type="Gene3D" id="3.40.50.2020">
    <property type="match status" value="1"/>
</dbReference>
<proteinExistence type="predicted"/>
<dbReference type="AlphaFoldDB" id="A0A6J5D5H9"/>
<dbReference type="SUPFAM" id="SSF143447">
    <property type="entry name" value="AMMECR1-like"/>
    <property type="match status" value="1"/>
</dbReference>
<evidence type="ECO:0000313" key="2">
    <source>
        <dbReference type="Proteomes" id="UP000494363"/>
    </source>
</evidence>
<accession>A0A6J5D5H9</accession>
<dbReference type="EMBL" id="CADIKH010000003">
    <property type="protein sequence ID" value="CAB3749173.1"/>
    <property type="molecule type" value="Genomic_DNA"/>
</dbReference>
<protein>
    <submittedName>
        <fullName evidence="1">Orotate phosphoribosyltransferase</fullName>
        <ecNumber evidence="1">2.4.2.10</ecNumber>
    </submittedName>
</protein>
<gene>
    <name evidence="1" type="primary">pyrE_1</name>
    <name evidence="1" type="ORF">LMG29542_00909</name>
</gene>
<reference evidence="1 2" key="1">
    <citation type="submission" date="2020-04" db="EMBL/GenBank/DDBJ databases">
        <authorList>
            <person name="De Canck E."/>
        </authorList>
    </citation>
    <scope>NUCLEOTIDE SEQUENCE [LARGE SCALE GENOMIC DNA]</scope>
    <source>
        <strain evidence="1 2">LMG 29542</strain>
    </source>
</reference>
<dbReference type="EC" id="2.4.2.10" evidence="1"/>
<dbReference type="InterPro" id="IPR036071">
    <property type="entry name" value="AMMECR1_dom_sf"/>
</dbReference>
<dbReference type="Proteomes" id="UP000494363">
    <property type="component" value="Unassembled WGS sequence"/>
</dbReference>
<keyword evidence="1" id="KW-0808">Transferase</keyword>
<dbReference type="GO" id="GO:0004588">
    <property type="term" value="F:orotate phosphoribosyltransferase activity"/>
    <property type="evidence" value="ECO:0007669"/>
    <property type="project" value="UniProtKB-EC"/>
</dbReference>
<organism evidence="1 2">
    <name type="scientific">Paraburkholderia humisilvae</name>
    <dbReference type="NCBI Taxonomy" id="627669"/>
    <lineage>
        <taxon>Bacteria</taxon>
        <taxon>Pseudomonadati</taxon>
        <taxon>Pseudomonadota</taxon>
        <taxon>Betaproteobacteria</taxon>
        <taxon>Burkholderiales</taxon>
        <taxon>Burkholderiaceae</taxon>
        <taxon>Paraburkholderia</taxon>
    </lineage>
</organism>
<dbReference type="InterPro" id="IPR029057">
    <property type="entry name" value="PRTase-like"/>
</dbReference>
<sequence length="948" mass="102370">MTPHRDLLATYLRARGILYASLDQPIRHRDGSPAPWAFYSWNTTLTAEGLRLAALCILERLQGFRATQLATIGYTGMPLLSACVLLGEGRYTGLCIREQRKAYVSCRRVEGPFDKSAPVVIIDDSISSGTSLRKAIQAIEDEGAEVEGAVALVRFPYRGGLDWANAAGYRTETLFDIWTDLRMVETLAPPLCRPTPTTGDLVAPELLHPAALARLTAATYLATGAVPIAPQAMDRSYDCAGGVFVSFRERRNEYRIARSGFWHFDPAEARPASDVIAATVATLDEANGQITASNLAQLKIAVTFFSALEPIGPGGLDFNRFGIVAQSRVWPHKRGGALPNTQVFISEIEQYRQARETNARILPGEPHDLFRHEVTKYVEPGEMWLPYGAREDTDTTWWRDAALGTRITARARTLIAQALGRGNAESASLPGNAIPCPVSGVAVRLYRSGLVAYGLALGHSLDTALLAACAQAAIDARLARDIDLASCAIVVSALHHPEPLGLASMRMVAHKLRRGLDALGVTHAGHTTVLLPSVLTYNNLSREDFVRTAARHADAEAEAEACQVEWNTFQCTEWVAAGARALPLRFGFPDRTARSEPPVETHTLIRLLATYIAHSVNADGLPCYLLLPASDDTQTHGTAGRAIHALMALDLAGRLLNEKTWLDTAQSGLRHCLEHVRDGTIMLAHCAGGTLADAVLLSAVAAHSTLATSAAARSIAHRLTQMLRPDGRFGSARRRLALPEDHEFLPGAALAALGRFAAVDPSALPSSLTASIAWYAYRFSACPGWGSAGWLPQGMQAVHLVTADPAAAQLAFAATDWCIERQLTSTGAFLEDLSPDEPSFNTGFIAEGVAASWAIALETGDTSRASRYAASWSNAMRFITRLVLFPEDVFAMRAGPIAVGGVRCTLSRSDIRIDQVSHCLHALVKGAQLEQLTRSPLPQRAAFLEQQK</sequence>
<dbReference type="RefSeq" id="WP_175225247.1">
    <property type="nucleotide sequence ID" value="NZ_CADIKH010000003.1"/>
</dbReference>
<dbReference type="InterPro" id="IPR000836">
    <property type="entry name" value="PRTase_dom"/>
</dbReference>
<keyword evidence="2" id="KW-1185">Reference proteome</keyword>
<dbReference type="SUPFAM" id="SSF53271">
    <property type="entry name" value="PRTase-like"/>
    <property type="match status" value="1"/>
</dbReference>
<dbReference type="CDD" id="cd06223">
    <property type="entry name" value="PRTases_typeI"/>
    <property type="match status" value="1"/>
</dbReference>